<dbReference type="InterPro" id="IPR036291">
    <property type="entry name" value="NAD(P)-bd_dom_sf"/>
</dbReference>
<dbReference type="SUPFAM" id="SSF51735">
    <property type="entry name" value="NAD(P)-binding Rossmann-fold domains"/>
    <property type="match status" value="1"/>
</dbReference>
<evidence type="ECO:0000256" key="4">
    <source>
        <dbReference type="ARBA" id="ARBA00023027"/>
    </source>
</evidence>
<organism evidence="8 9">
    <name type="scientific">Microlunatus soli</name>
    <dbReference type="NCBI Taxonomy" id="630515"/>
    <lineage>
        <taxon>Bacteria</taxon>
        <taxon>Bacillati</taxon>
        <taxon>Actinomycetota</taxon>
        <taxon>Actinomycetes</taxon>
        <taxon>Propionibacteriales</taxon>
        <taxon>Propionibacteriaceae</taxon>
        <taxon>Microlunatus</taxon>
    </lineage>
</organism>
<dbReference type="InterPro" id="IPR050857">
    <property type="entry name" value="D-2-hydroxyacid_DH"/>
</dbReference>
<feature type="domain" description="D-isomer specific 2-hydroxyacid dehydrogenase catalytic" evidence="6">
    <location>
        <begin position="41"/>
        <end position="302"/>
    </location>
</feature>
<evidence type="ECO:0000313" key="8">
    <source>
        <dbReference type="EMBL" id="SDS15683.1"/>
    </source>
</evidence>
<dbReference type="InterPro" id="IPR029752">
    <property type="entry name" value="D-isomer_DH_CS1"/>
</dbReference>
<dbReference type="GO" id="GO:0051287">
    <property type="term" value="F:NAD binding"/>
    <property type="evidence" value="ECO:0007669"/>
    <property type="project" value="InterPro"/>
</dbReference>
<dbReference type="RefSeq" id="WP_091520973.1">
    <property type="nucleotide sequence ID" value="NZ_LT629772.1"/>
</dbReference>
<dbReference type="InterPro" id="IPR006140">
    <property type="entry name" value="D-isomer_DH_NAD-bd"/>
</dbReference>
<dbReference type="AlphaFoldDB" id="A0A1H1PX37"/>
<dbReference type="PROSITE" id="PS00065">
    <property type="entry name" value="D_2_HYDROXYACID_DH_1"/>
    <property type="match status" value="1"/>
</dbReference>
<comment type="similarity">
    <text evidence="1 5">Belongs to the D-isomer specific 2-hydroxyacid dehydrogenase family.</text>
</comment>
<dbReference type="InterPro" id="IPR006139">
    <property type="entry name" value="D-isomer_2_OHA_DH_cat_dom"/>
</dbReference>
<proteinExistence type="inferred from homology"/>
<evidence type="ECO:0000313" key="9">
    <source>
        <dbReference type="Proteomes" id="UP000199103"/>
    </source>
</evidence>
<dbReference type="STRING" id="630515.SAMN04489812_1054"/>
<accession>A0A1H1PX37</accession>
<name>A0A1H1PX37_9ACTN</name>
<keyword evidence="9" id="KW-1185">Reference proteome</keyword>
<evidence type="ECO:0000259" key="7">
    <source>
        <dbReference type="Pfam" id="PF02826"/>
    </source>
</evidence>
<keyword evidence="3 5" id="KW-0560">Oxidoreductase</keyword>
<sequence>MTRVLVTPRSMTQHDLDDLEELAPLRERGFELISGPPGRLPSEDELTDLVRGVDGWIAGVETITATVLDNADRLRVISRNGVGADAIDERAAKARGVQILLARGSNARGVAELTLGLLLTAVRDIPAAVTAMRAARWERTLGTEVADHTVGIVGYGSIGRIVADLVTAIGGRVLAHDAYATVPAELAVPDLSALFRCSTVVTLHTPPPADGTPLVTAELIAAMRPGSVLINTARAGLIDEAAALQALESGRLRSYAVDAFASEPPELTPLLTHPHTIMTPHLGGYTDASVRRATVGAVDGLLSVLS</sequence>
<dbReference type="EMBL" id="LT629772">
    <property type="protein sequence ID" value="SDS15683.1"/>
    <property type="molecule type" value="Genomic_DNA"/>
</dbReference>
<dbReference type="SUPFAM" id="SSF52283">
    <property type="entry name" value="Formate/glycerate dehydrogenase catalytic domain-like"/>
    <property type="match status" value="1"/>
</dbReference>
<protein>
    <submittedName>
        <fullName evidence="8">D-3-phosphoglycerate dehydrogenase</fullName>
    </submittedName>
</protein>
<dbReference type="GO" id="GO:0016616">
    <property type="term" value="F:oxidoreductase activity, acting on the CH-OH group of donors, NAD or NADP as acceptor"/>
    <property type="evidence" value="ECO:0007669"/>
    <property type="project" value="InterPro"/>
</dbReference>
<dbReference type="GO" id="GO:0008652">
    <property type="term" value="P:amino acid biosynthetic process"/>
    <property type="evidence" value="ECO:0007669"/>
    <property type="project" value="UniProtKB-KW"/>
</dbReference>
<evidence type="ECO:0000259" key="6">
    <source>
        <dbReference type="Pfam" id="PF00389"/>
    </source>
</evidence>
<dbReference type="PANTHER" id="PTHR42789">
    <property type="entry name" value="D-ISOMER SPECIFIC 2-HYDROXYACID DEHYDROGENASE FAMILY PROTEIN (AFU_ORTHOLOGUE AFUA_6G10090)"/>
    <property type="match status" value="1"/>
</dbReference>
<evidence type="ECO:0000256" key="1">
    <source>
        <dbReference type="ARBA" id="ARBA00005854"/>
    </source>
</evidence>
<dbReference type="OrthoDB" id="117809at2"/>
<feature type="domain" description="D-isomer specific 2-hydroxyacid dehydrogenase NAD-binding" evidence="7">
    <location>
        <begin position="115"/>
        <end position="283"/>
    </location>
</feature>
<dbReference type="Proteomes" id="UP000199103">
    <property type="component" value="Chromosome I"/>
</dbReference>
<dbReference type="Pfam" id="PF00389">
    <property type="entry name" value="2-Hacid_dh"/>
    <property type="match status" value="1"/>
</dbReference>
<dbReference type="Pfam" id="PF02826">
    <property type="entry name" value="2-Hacid_dh_C"/>
    <property type="match status" value="1"/>
</dbReference>
<dbReference type="PANTHER" id="PTHR42789:SF1">
    <property type="entry name" value="D-ISOMER SPECIFIC 2-HYDROXYACID DEHYDROGENASE FAMILY PROTEIN (AFU_ORTHOLOGUE AFUA_6G10090)"/>
    <property type="match status" value="1"/>
</dbReference>
<gene>
    <name evidence="8" type="ORF">SAMN04489812_1054</name>
</gene>
<evidence type="ECO:0000256" key="5">
    <source>
        <dbReference type="RuleBase" id="RU003719"/>
    </source>
</evidence>
<evidence type="ECO:0000256" key="3">
    <source>
        <dbReference type="ARBA" id="ARBA00023002"/>
    </source>
</evidence>
<keyword evidence="4" id="KW-0520">NAD</keyword>
<dbReference type="Gene3D" id="3.40.50.720">
    <property type="entry name" value="NAD(P)-binding Rossmann-like Domain"/>
    <property type="match status" value="2"/>
</dbReference>
<reference evidence="8 9" key="1">
    <citation type="submission" date="2016-10" db="EMBL/GenBank/DDBJ databases">
        <authorList>
            <person name="de Groot N.N."/>
        </authorList>
    </citation>
    <scope>NUCLEOTIDE SEQUENCE [LARGE SCALE GENOMIC DNA]</scope>
    <source>
        <strain evidence="8 9">DSM 21800</strain>
    </source>
</reference>
<evidence type="ECO:0000256" key="2">
    <source>
        <dbReference type="ARBA" id="ARBA00022605"/>
    </source>
</evidence>
<keyword evidence="2" id="KW-0028">Amino-acid biosynthesis</keyword>